<dbReference type="RefSeq" id="XP_004224513.1">
    <property type="nucleotide sequence ID" value="XM_004224465.1"/>
</dbReference>
<sequence>MDTHHVNLNFFPHDEEEERVNIASNFNLHCSRELLKQLKLNENDNVVMCRTKGGRKAYVCCCVKGCSELNLKKQTKWNDVFANAFLLSSLNIGVSSESEEEDDDGDENEHAGGGSKPGSKKQSHKQQPHKRQPHKRQSHKQQPHKRQSHKQHHNVRVEMRKAELYTPIKQIKLGVQEIINEPYENLKEYYHDDHSSYMLQTFWNNLKSKNMERYINLSLLNTCLFPGNCLKICVLGVHTRLTVTELVVQMKEKQHWDVAPLGKDFRVPYVSQGSKIVVERAAAVRSESASSASRGDRGDASRDDRSDDNVRGAHPGGNGTEQEPIDEPNDEPNEPSDGPNEGAPPRDSAKKIKKGKEKNYQKNTESRKKKGLKKIGGYNKIKDEIYYYILLPLIYKNVYDEFHIDINRGILLHGPPGCGKTFIALAIKEELQQLRRKLSHMRLKDKMNHLIRSKKEEAAEQCREAQTDCHNESSHLIYDHLREDIVLPEMEILKSTDLIDNNNSGSKINELFLRCYKRYKEENKCSIVFIDEIEILCEKRENANINLYTSTLLNNMDGIKKNTHTILIGATNYINQMDLALRRSGRFDKDIEINLPNLKDRISIFKKKLNRIHHNISAKQIKEIADLCQSFTCSDINALINVSMYMCLRENRIVSRRAFRGTLRGSHNGEGVEEGGKKGEVPGQNNAEEPGQHDAGEPGHNNAEESGQNNAEEPGQHDAEAKATQGALQDGADRGCRPSPKPGEPAHLLKYKHLLKGLKYVKPSGMKELYVDIPKTRIKDIGGYQFVKRCIKECLIYPKKYKQVYEKYNIQSPKGILLYGPPGCSKTLFAKAIASEINMNFISVKGPEIFSKYVGESEKTIRNIFKKARENNPCVIFFDEIDSIAVNRNLNQNFVTNRVLCQLLNEIDGIYNRVDVIILAATNRPDLIDPALLRPGRFDRIIYVPLPNYKSRLSILRKTLKFYKINNMINGRGGNGSPSKSCVGRTNEEGLPSGGRTNEERRPCLGRTNEEGLPSGGNSPPLKRDLLSEERAIESHRNPSPDTAKTRTVEKLQMESEKHYVDCNADSCTPTNTVQENEEKALNRINLSICEKGEGNAKTINEEQFPGGGDFPKDANNSGHVKGDYQREPLPHDNNFTQLCQFLAKNTKKYSGAEIVNICREASICALRETLKKCRNEKQMRRGSFPRSSLVGLSKEHFVKVLKKIKPQTSDKLINFYKKYNEQKKG</sequence>
<dbReference type="GeneID" id="14694944"/>
<feature type="compositionally biased region" description="Acidic residues" evidence="3">
    <location>
        <begin position="323"/>
        <end position="334"/>
    </location>
</feature>
<dbReference type="InterPro" id="IPR050168">
    <property type="entry name" value="AAA_ATPase_domain"/>
</dbReference>
<feature type="region of interest" description="Disordered" evidence="3">
    <location>
        <begin position="974"/>
        <end position="1023"/>
    </location>
</feature>
<dbReference type="AlphaFoldDB" id="K6UEL6"/>
<dbReference type="EMBL" id="DF157105">
    <property type="protein sequence ID" value="GAB68566.1"/>
    <property type="molecule type" value="Genomic_DNA"/>
</dbReference>
<protein>
    <submittedName>
        <fullName evidence="5">AAA family ATPase</fullName>
    </submittedName>
</protein>
<feature type="compositionally biased region" description="Basic and acidic residues" evidence="3">
    <location>
        <begin position="294"/>
        <end position="311"/>
    </location>
</feature>
<feature type="region of interest" description="Disordered" evidence="3">
    <location>
        <begin position="282"/>
        <end position="371"/>
    </location>
</feature>
<dbReference type="Proteomes" id="UP000006319">
    <property type="component" value="Chromosome 13"/>
</dbReference>
<dbReference type="Gene3D" id="3.40.50.300">
    <property type="entry name" value="P-loop containing nucleotide triphosphate hydrolases"/>
    <property type="match status" value="2"/>
</dbReference>
<dbReference type="SUPFAM" id="SSF52540">
    <property type="entry name" value="P-loop containing nucleoside triphosphate hydrolases"/>
    <property type="match status" value="2"/>
</dbReference>
<dbReference type="GO" id="GO:0005524">
    <property type="term" value="F:ATP binding"/>
    <property type="evidence" value="ECO:0007669"/>
    <property type="project" value="UniProtKB-KW"/>
</dbReference>
<reference evidence="5 6" key="1">
    <citation type="journal article" date="2012" name="Nat. Genet.">
        <title>Plasmodium cynomolgi genome sequences provide insight into Plasmodium vivax and the monkey malaria clade.</title>
        <authorList>
            <person name="Tachibana S."/>
            <person name="Sullivan S.A."/>
            <person name="Kawai S."/>
            <person name="Nakamura S."/>
            <person name="Kim H.R."/>
            <person name="Goto N."/>
            <person name="Arisue N."/>
            <person name="Palacpac N.M.Q."/>
            <person name="Honma H."/>
            <person name="Yagi M."/>
            <person name="Tougan T."/>
            <person name="Katakai Y."/>
            <person name="Kaneko O."/>
            <person name="Mita T."/>
            <person name="Kita K."/>
            <person name="Yasutomi Y."/>
            <person name="Sutton P.L."/>
            <person name="Shakhbatyan R."/>
            <person name="Horii T."/>
            <person name="Yasunaga T."/>
            <person name="Barnwell J.W."/>
            <person name="Escalante A.A."/>
            <person name="Carlton J.M."/>
            <person name="Tanabe K."/>
        </authorList>
    </citation>
    <scope>NUCLEOTIDE SEQUENCE [LARGE SCALE GENOMIC DNA]</scope>
    <source>
        <strain evidence="5 6">B</strain>
    </source>
</reference>
<dbReference type="CDD" id="cd19511">
    <property type="entry name" value="RecA-like_CDC48_r2-like"/>
    <property type="match status" value="1"/>
</dbReference>
<dbReference type="PANTHER" id="PTHR23077:SF27">
    <property type="entry name" value="ATPASE FAMILY GENE 2 PROTEIN HOMOLOG A"/>
    <property type="match status" value="1"/>
</dbReference>
<proteinExistence type="predicted"/>
<feature type="region of interest" description="Disordered" evidence="3">
    <location>
        <begin position="96"/>
        <end position="155"/>
    </location>
</feature>
<feature type="domain" description="AAA+ ATPase" evidence="4">
    <location>
        <begin position="812"/>
        <end position="948"/>
    </location>
</feature>
<evidence type="ECO:0000313" key="6">
    <source>
        <dbReference type="Proteomes" id="UP000006319"/>
    </source>
</evidence>
<dbReference type="InterPro" id="IPR003960">
    <property type="entry name" value="ATPase_AAA_CS"/>
</dbReference>
<feature type="compositionally biased region" description="Low complexity" evidence="3">
    <location>
        <begin position="282"/>
        <end position="293"/>
    </location>
</feature>
<dbReference type="InterPro" id="IPR041569">
    <property type="entry name" value="AAA_lid_3"/>
</dbReference>
<dbReference type="Pfam" id="PF00004">
    <property type="entry name" value="AAA"/>
    <property type="match status" value="2"/>
</dbReference>
<dbReference type="eggNOG" id="KOG0733">
    <property type="taxonomic scope" value="Eukaryota"/>
</dbReference>
<dbReference type="Pfam" id="PF17862">
    <property type="entry name" value="AAA_lid_3"/>
    <property type="match status" value="1"/>
</dbReference>
<feature type="domain" description="AAA+ ATPase" evidence="4">
    <location>
        <begin position="406"/>
        <end position="597"/>
    </location>
</feature>
<dbReference type="PROSITE" id="PS00674">
    <property type="entry name" value="AAA"/>
    <property type="match status" value="2"/>
</dbReference>
<feature type="compositionally biased region" description="Basic residues" evidence="3">
    <location>
        <begin position="118"/>
        <end position="154"/>
    </location>
</feature>
<keyword evidence="2" id="KW-0067">ATP-binding</keyword>
<evidence type="ECO:0000313" key="5">
    <source>
        <dbReference type="EMBL" id="GAB68566.1"/>
    </source>
</evidence>
<evidence type="ECO:0000256" key="2">
    <source>
        <dbReference type="ARBA" id="ARBA00022840"/>
    </source>
</evidence>
<dbReference type="FunFam" id="3.40.50.300:FF:001474">
    <property type="entry name" value="Putative AAA family ATPase"/>
    <property type="match status" value="1"/>
</dbReference>
<evidence type="ECO:0000259" key="4">
    <source>
        <dbReference type="SMART" id="SM00382"/>
    </source>
</evidence>
<gene>
    <name evidence="5" type="ORF">PCYB_134400</name>
</gene>
<dbReference type="OrthoDB" id="378265at2759"/>
<accession>K6UEL6</accession>
<dbReference type="InterPro" id="IPR003593">
    <property type="entry name" value="AAA+_ATPase"/>
</dbReference>
<keyword evidence="1" id="KW-0547">Nucleotide-binding</keyword>
<evidence type="ECO:0000256" key="1">
    <source>
        <dbReference type="ARBA" id="ARBA00022741"/>
    </source>
</evidence>
<dbReference type="InterPro" id="IPR003959">
    <property type="entry name" value="ATPase_AAA_core"/>
</dbReference>
<evidence type="ECO:0000256" key="3">
    <source>
        <dbReference type="SAM" id="MobiDB-lite"/>
    </source>
</evidence>
<keyword evidence="6" id="KW-1185">Reference proteome</keyword>
<feature type="region of interest" description="Disordered" evidence="3">
    <location>
        <begin position="663"/>
        <end position="745"/>
    </location>
</feature>
<dbReference type="Gene3D" id="1.10.8.60">
    <property type="match status" value="2"/>
</dbReference>
<dbReference type="KEGG" id="pcy:PCYB_134400"/>
<dbReference type="PANTHER" id="PTHR23077">
    <property type="entry name" value="AAA-FAMILY ATPASE"/>
    <property type="match status" value="1"/>
</dbReference>
<dbReference type="SMART" id="SM00382">
    <property type="entry name" value="AAA"/>
    <property type="match status" value="2"/>
</dbReference>
<name>K6UEL6_PLACD</name>
<organism evidence="5 6">
    <name type="scientific">Plasmodium cynomolgi (strain B)</name>
    <dbReference type="NCBI Taxonomy" id="1120755"/>
    <lineage>
        <taxon>Eukaryota</taxon>
        <taxon>Sar</taxon>
        <taxon>Alveolata</taxon>
        <taxon>Apicomplexa</taxon>
        <taxon>Aconoidasida</taxon>
        <taxon>Haemosporida</taxon>
        <taxon>Plasmodiidae</taxon>
        <taxon>Plasmodium</taxon>
        <taxon>Plasmodium (Plasmodium)</taxon>
    </lineage>
</organism>
<dbReference type="GO" id="GO:0016887">
    <property type="term" value="F:ATP hydrolysis activity"/>
    <property type="evidence" value="ECO:0007669"/>
    <property type="project" value="InterPro"/>
</dbReference>
<dbReference type="InterPro" id="IPR027417">
    <property type="entry name" value="P-loop_NTPase"/>
</dbReference>
<feature type="compositionally biased region" description="Acidic residues" evidence="3">
    <location>
        <begin position="97"/>
        <end position="107"/>
    </location>
</feature>
<feature type="compositionally biased region" description="Basic and acidic residues" evidence="3">
    <location>
        <begin position="357"/>
        <end position="366"/>
    </location>
</feature>
<dbReference type="VEuPathDB" id="PlasmoDB:PCYB_134400"/>
<feature type="non-terminal residue" evidence="5">
    <location>
        <position position="1226"/>
    </location>
</feature>
<dbReference type="PhylomeDB" id="K6UEL6"/>